<gene>
    <name evidence="1" type="ORF">Terrestrivirus3_94</name>
</gene>
<accession>A0A3G4ZLV7</accession>
<sequence>MYRVGVHWVEPVKGCDWNSKHEKCILASRLR</sequence>
<reference evidence="1" key="1">
    <citation type="submission" date="2018-10" db="EMBL/GenBank/DDBJ databases">
        <title>Hidden diversity of soil giant viruses.</title>
        <authorList>
            <person name="Schulz F."/>
            <person name="Alteio L."/>
            <person name="Goudeau D."/>
            <person name="Ryan E.M."/>
            <person name="Malmstrom R.R."/>
            <person name="Blanchard J."/>
            <person name="Woyke T."/>
        </authorList>
    </citation>
    <scope>NUCLEOTIDE SEQUENCE</scope>
    <source>
        <strain evidence="1">TEV1</strain>
    </source>
</reference>
<organism evidence="1">
    <name type="scientific">Terrestrivirus sp</name>
    <dbReference type="NCBI Taxonomy" id="2487775"/>
    <lineage>
        <taxon>Viruses</taxon>
        <taxon>Varidnaviria</taxon>
        <taxon>Bamfordvirae</taxon>
        <taxon>Nucleocytoviricota</taxon>
        <taxon>Megaviricetes</taxon>
        <taxon>Imitervirales</taxon>
        <taxon>Mimiviridae</taxon>
        <taxon>Klosneuvirinae</taxon>
    </lineage>
</organism>
<name>A0A3G4ZLV7_9VIRU</name>
<protein>
    <submittedName>
        <fullName evidence="1">Uncharacterized protein</fullName>
    </submittedName>
</protein>
<evidence type="ECO:0000313" key="1">
    <source>
        <dbReference type="EMBL" id="AYV75825.1"/>
    </source>
</evidence>
<dbReference type="EMBL" id="MK071981">
    <property type="protein sequence ID" value="AYV75825.1"/>
    <property type="molecule type" value="Genomic_DNA"/>
</dbReference>
<proteinExistence type="predicted"/>